<reference evidence="2 3" key="1">
    <citation type="journal article" date="2018" name="BMC Genomics">
        <title>Genomic evidence for intraspecific hybridization in a clonal and extremely halotolerant yeast.</title>
        <authorList>
            <person name="Gostincar C."/>
            <person name="Stajich J.E."/>
            <person name="Zupancic J."/>
            <person name="Zalar P."/>
            <person name="Gunde-Cimerman N."/>
        </authorList>
    </citation>
    <scope>NUCLEOTIDE SEQUENCE [LARGE SCALE GENOMIC DNA]</scope>
    <source>
        <strain evidence="2 3">EXF-2788</strain>
    </source>
</reference>
<dbReference type="InterPro" id="IPR032801">
    <property type="entry name" value="PXL2A/B/C"/>
</dbReference>
<comment type="caution">
    <text evidence="2">The sequence shown here is derived from an EMBL/GenBank/DDBJ whole genome shotgun (WGS) entry which is preliminary data.</text>
</comment>
<protein>
    <recommendedName>
        <fullName evidence="4">Thioredoxin-like fold domain-containing protein</fullName>
    </recommendedName>
</protein>
<proteinExistence type="predicted"/>
<evidence type="ECO:0000313" key="2">
    <source>
        <dbReference type="EMBL" id="RMY83161.1"/>
    </source>
</evidence>
<dbReference type="CDD" id="cd02970">
    <property type="entry name" value="PRX_like2"/>
    <property type="match status" value="1"/>
</dbReference>
<dbReference type="PANTHER" id="PTHR28630">
    <property type="match status" value="1"/>
</dbReference>
<dbReference type="VEuPathDB" id="FungiDB:BTJ68_15482"/>
<dbReference type="Proteomes" id="UP000268823">
    <property type="component" value="Unassembled WGS sequence"/>
</dbReference>
<dbReference type="OrthoDB" id="40334at2759"/>
<name>A0A3M7F3Q3_HORWE</name>
<sequence length="402" mass="44222">MAVPDRSVSPVGASRFEKPFNPVVRLAGSTKSGTSSKNTSPTSTHNPASANMSSHHSEPSVASTMQSATPTTAPSSVESTTVTTSPTHDLPHSPSCDGVSGICSIPPPPTTSSSAADADDTDSWFARFRSDPDLSLTASDACPDRATLAAVYDLPVHQADGTAQPFGTLFDPAYALHQRQMLIFIRHFYCGACQAYLQAISTSITKSDYFRIPTPTSIFVIGCGAPDLIPVYKRITGCPFPIFADPSRQLFKKLGMRTSMNIGAKRPEYMSEISAPAWAWGQVTTVKERVRAEELRKRDILRGGNPMQIGGEFLFDEGEVVWCHRMRNYRNHAEVAVMRKWWDEGHWAGLSTEGRRRPITQARVCNGWDFYDFTNMTNTRDQMSEEEFTELCSSCDEPTGRV</sequence>
<evidence type="ECO:0008006" key="4">
    <source>
        <dbReference type="Google" id="ProtNLM"/>
    </source>
</evidence>
<accession>A0A3M7F3Q3</accession>
<organism evidence="2 3">
    <name type="scientific">Hortaea werneckii</name>
    <name type="common">Black yeast</name>
    <name type="synonym">Cladosporium werneckii</name>
    <dbReference type="NCBI Taxonomy" id="91943"/>
    <lineage>
        <taxon>Eukaryota</taxon>
        <taxon>Fungi</taxon>
        <taxon>Dikarya</taxon>
        <taxon>Ascomycota</taxon>
        <taxon>Pezizomycotina</taxon>
        <taxon>Dothideomycetes</taxon>
        <taxon>Dothideomycetidae</taxon>
        <taxon>Mycosphaerellales</taxon>
        <taxon>Teratosphaeriaceae</taxon>
        <taxon>Hortaea</taxon>
    </lineage>
</organism>
<feature type="region of interest" description="Disordered" evidence="1">
    <location>
        <begin position="1"/>
        <end position="118"/>
    </location>
</feature>
<evidence type="ECO:0000313" key="3">
    <source>
        <dbReference type="Proteomes" id="UP000268823"/>
    </source>
</evidence>
<gene>
    <name evidence="2" type="ORF">D0861_07557</name>
</gene>
<feature type="compositionally biased region" description="Low complexity" evidence="1">
    <location>
        <begin position="28"/>
        <end position="47"/>
    </location>
</feature>
<dbReference type="AlphaFoldDB" id="A0A3M7F3Q3"/>
<dbReference type="PANTHER" id="PTHR28630:SF3">
    <property type="entry name" value="PEROXIREDOXIN-LIKE 2C"/>
    <property type="match status" value="1"/>
</dbReference>
<feature type="compositionally biased region" description="Low complexity" evidence="1">
    <location>
        <begin position="62"/>
        <end position="87"/>
    </location>
</feature>
<dbReference type="EMBL" id="QWIR01000189">
    <property type="protein sequence ID" value="RMY83161.1"/>
    <property type="molecule type" value="Genomic_DNA"/>
</dbReference>
<evidence type="ECO:0000256" key="1">
    <source>
        <dbReference type="SAM" id="MobiDB-lite"/>
    </source>
</evidence>
<dbReference type="Pfam" id="PF13911">
    <property type="entry name" value="AhpC-TSA_2"/>
    <property type="match status" value="1"/>
</dbReference>